<dbReference type="Proteomes" id="UP000182836">
    <property type="component" value="Unassembled WGS sequence"/>
</dbReference>
<evidence type="ECO:0000313" key="7">
    <source>
        <dbReference type="Proteomes" id="UP000037269"/>
    </source>
</evidence>
<dbReference type="GO" id="GO:0046872">
    <property type="term" value="F:metal ion binding"/>
    <property type="evidence" value="ECO:0007669"/>
    <property type="project" value="UniProtKB-KW"/>
</dbReference>
<gene>
    <name evidence="5" type="ORF">AF333_25345</name>
    <name evidence="6" type="ORF">SAMN04487909_101557</name>
</gene>
<dbReference type="FunFam" id="3.30.70.360:FF:000014">
    <property type="entry name" value="N-acyl-L-amino acid amidohydrolase"/>
    <property type="match status" value="1"/>
</dbReference>
<sequence>MDSKLVNHAYDNTDKQTRINPIVDEYAAWIVETRRHLHQYPELSHHEMKTAGYIREQLESMGLVTRSYTGKDVVAYIEGTEAGKTVALRADIDALPIQEETELPFASQNPGVMHACGHDGHTAILLGAARALVNANVPFSGKIKLIFQHAEEVVPGGASELVEAGVLEDVDAIFGLHLWQNVDSGLLETCAGPIMAGSDSFTVKIQGRGGHGSMPHLTIDPIVIASHLVTQLQTVVSRSINPLYPAVISVGQIQSGDTYNIIPDTAQLQGTVRYFHPDVQDEIPPLIERLVNGVCASFGAVSTFEYVKGDPSVVNDSRMNSIVEQVGRKVLGEENVRPAVPSMAGEDFSYYLQRVPGAYFFLGIRNEQVAYSHHHPRFTIDEKMLPVGSKLLAGIALEYLEQQR</sequence>
<dbReference type="PATRIC" id="fig|47500.9.peg.6942"/>
<dbReference type="InterPro" id="IPR017439">
    <property type="entry name" value="Amidohydrolase"/>
</dbReference>
<accession>A0A0M0H956</accession>
<dbReference type="RefSeq" id="WP_043068188.1">
    <property type="nucleotide sequence ID" value="NZ_BJOA01000005.1"/>
</dbReference>
<protein>
    <submittedName>
        <fullName evidence="6">Amidohydrolase</fullName>
    </submittedName>
</protein>
<dbReference type="EMBL" id="LGUG01000004">
    <property type="protein sequence ID" value="KON98261.1"/>
    <property type="molecule type" value="Genomic_DNA"/>
</dbReference>
<keyword evidence="3" id="KW-0464">Manganese</keyword>
<feature type="binding site" evidence="3">
    <location>
        <position position="177"/>
    </location>
    <ligand>
        <name>Mn(2+)</name>
        <dbReference type="ChEBI" id="CHEBI:29035"/>
        <label>2</label>
    </ligand>
</feature>
<evidence type="ECO:0000259" key="4">
    <source>
        <dbReference type="Pfam" id="PF07687"/>
    </source>
</evidence>
<dbReference type="STRING" id="47500.AF333_25345"/>
<dbReference type="SUPFAM" id="SSF55031">
    <property type="entry name" value="Bacterial exopeptidase dimerisation domain"/>
    <property type="match status" value="1"/>
</dbReference>
<dbReference type="Gene3D" id="3.40.630.10">
    <property type="entry name" value="Zn peptidases"/>
    <property type="match status" value="1"/>
</dbReference>
<dbReference type="PANTHER" id="PTHR11014:SF63">
    <property type="entry name" value="METALLOPEPTIDASE, PUTATIVE (AFU_ORTHOLOGUE AFUA_6G09600)-RELATED"/>
    <property type="match status" value="1"/>
</dbReference>
<keyword evidence="2 6" id="KW-0378">Hydrolase</keyword>
<evidence type="ECO:0000256" key="3">
    <source>
        <dbReference type="PIRSR" id="PIRSR005962-1"/>
    </source>
</evidence>
<feature type="binding site" evidence="3">
    <location>
        <position position="118"/>
    </location>
    <ligand>
        <name>Mn(2+)</name>
        <dbReference type="ChEBI" id="CHEBI:29035"/>
        <label>2</label>
    </ligand>
</feature>
<dbReference type="PIRSF" id="PIRSF005962">
    <property type="entry name" value="Pept_M20D_amidohydro"/>
    <property type="match status" value="1"/>
</dbReference>
<evidence type="ECO:0000313" key="5">
    <source>
        <dbReference type="EMBL" id="KON98261.1"/>
    </source>
</evidence>
<feature type="domain" description="Peptidase M20 dimerisation" evidence="4">
    <location>
        <begin position="197"/>
        <end position="275"/>
    </location>
</feature>
<reference evidence="6 8" key="2">
    <citation type="submission" date="2016-10" db="EMBL/GenBank/DDBJ databases">
        <authorList>
            <person name="de Groot N.N."/>
        </authorList>
    </citation>
    <scope>NUCLEOTIDE SEQUENCE [LARGE SCALE GENOMIC DNA]</scope>
    <source>
        <strain evidence="6 8">DSM 2895</strain>
    </source>
</reference>
<dbReference type="Pfam" id="PF01546">
    <property type="entry name" value="Peptidase_M20"/>
    <property type="match status" value="1"/>
</dbReference>
<dbReference type="GO" id="GO:0016787">
    <property type="term" value="F:hydrolase activity"/>
    <property type="evidence" value="ECO:0007669"/>
    <property type="project" value="UniProtKB-KW"/>
</dbReference>
<evidence type="ECO:0000313" key="8">
    <source>
        <dbReference type="Proteomes" id="UP000182836"/>
    </source>
</evidence>
<dbReference type="NCBIfam" id="TIGR01891">
    <property type="entry name" value="amidohydrolases"/>
    <property type="match status" value="1"/>
</dbReference>
<reference evidence="5 7" key="1">
    <citation type="submission" date="2015-07" db="EMBL/GenBank/DDBJ databases">
        <title>Fjat-14205 dsm 2895.</title>
        <authorList>
            <person name="Liu B."/>
            <person name="Wang J."/>
            <person name="Zhu Y."/>
            <person name="Liu G."/>
            <person name="Chen Q."/>
            <person name="Chen Z."/>
            <person name="Lan J."/>
            <person name="Che J."/>
            <person name="Ge C."/>
            <person name="Shi H."/>
            <person name="Pan Z."/>
            <person name="Liu X."/>
        </authorList>
    </citation>
    <scope>NUCLEOTIDE SEQUENCE [LARGE SCALE GENOMIC DNA]</scope>
    <source>
        <strain evidence="5 7">DSM 2895</strain>
    </source>
</reference>
<keyword evidence="7" id="KW-1185">Reference proteome</keyword>
<dbReference type="AlphaFoldDB" id="A0A0M0H956"/>
<dbReference type="Gene3D" id="3.30.70.360">
    <property type="match status" value="1"/>
</dbReference>
<organism evidence="5 7">
    <name type="scientific">Aneurinibacillus migulanus</name>
    <name type="common">Bacillus migulanus</name>
    <dbReference type="NCBI Taxonomy" id="47500"/>
    <lineage>
        <taxon>Bacteria</taxon>
        <taxon>Bacillati</taxon>
        <taxon>Bacillota</taxon>
        <taxon>Bacilli</taxon>
        <taxon>Bacillales</taxon>
        <taxon>Paenibacillaceae</taxon>
        <taxon>Aneurinibacillus group</taxon>
        <taxon>Aneurinibacillus</taxon>
    </lineage>
</organism>
<keyword evidence="3" id="KW-0479">Metal-binding</keyword>
<comment type="similarity">
    <text evidence="1">Belongs to the peptidase M20 family.</text>
</comment>
<dbReference type="EMBL" id="FNED01000001">
    <property type="protein sequence ID" value="SDI10333.1"/>
    <property type="molecule type" value="Genomic_DNA"/>
</dbReference>
<feature type="binding site" evidence="3">
    <location>
        <position position="116"/>
    </location>
    <ligand>
        <name>Mn(2+)</name>
        <dbReference type="ChEBI" id="CHEBI:29035"/>
        <label>2</label>
    </ligand>
</feature>
<dbReference type="GeneID" id="42308452"/>
<evidence type="ECO:0000256" key="1">
    <source>
        <dbReference type="ARBA" id="ARBA00006153"/>
    </source>
</evidence>
<dbReference type="InterPro" id="IPR002933">
    <property type="entry name" value="Peptidase_M20"/>
</dbReference>
<proteinExistence type="inferred from homology"/>
<evidence type="ECO:0000313" key="6">
    <source>
        <dbReference type="EMBL" id="SDI10333.1"/>
    </source>
</evidence>
<evidence type="ECO:0000256" key="2">
    <source>
        <dbReference type="ARBA" id="ARBA00022801"/>
    </source>
</evidence>
<feature type="binding site" evidence="3">
    <location>
        <position position="152"/>
    </location>
    <ligand>
        <name>Mn(2+)</name>
        <dbReference type="ChEBI" id="CHEBI:29035"/>
        <label>2</label>
    </ligand>
</feature>
<dbReference type="Pfam" id="PF07687">
    <property type="entry name" value="M20_dimer"/>
    <property type="match status" value="1"/>
</dbReference>
<dbReference type="InterPro" id="IPR036264">
    <property type="entry name" value="Bact_exopeptidase_dim_dom"/>
</dbReference>
<dbReference type="Proteomes" id="UP000037269">
    <property type="component" value="Unassembled WGS sequence"/>
</dbReference>
<comment type="cofactor">
    <cofactor evidence="3">
        <name>Mn(2+)</name>
        <dbReference type="ChEBI" id="CHEBI:29035"/>
    </cofactor>
    <text evidence="3">The Mn(2+) ion enhances activity.</text>
</comment>
<name>A0A0M0H956_ANEMI</name>
<feature type="binding site" evidence="3">
    <location>
        <position position="374"/>
    </location>
    <ligand>
        <name>Mn(2+)</name>
        <dbReference type="ChEBI" id="CHEBI:29035"/>
        <label>2</label>
    </ligand>
</feature>
<dbReference type="PANTHER" id="PTHR11014">
    <property type="entry name" value="PEPTIDASE M20 FAMILY MEMBER"/>
    <property type="match status" value="1"/>
</dbReference>
<dbReference type="SUPFAM" id="SSF53187">
    <property type="entry name" value="Zn-dependent exopeptidases"/>
    <property type="match status" value="1"/>
</dbReference>
<dbReference type="InterPro" id="IPR011650">
    <property type="entry name" value="Peptidase_M20_dimer"/>
</dbReference>
<dbReference type="OrthoDB" id="9776731at2"/>